<dbReference type="SMART" id="SM00062">
    <property type="entry name" value="PBPb"/>
    <property type="match status" value="1"/>
</dbReference>
<dbReference type="PANTHER" id="PTHR35936:SF17">
    <property type="entry name" value="ARGININE-BINDING EXTRACELLULAR PROTEIN ARTP"/>
    <property type="match status" value="1"/>
</dbReference>
<dbReference type="AlphaFoldDB" id="A0A5D0RHD9"/>
<name>A0A5D0RHD9_9RHOB</name>
<dbReference type="NCBIfam" id="TIGR02995">
    <property type="entry name" value="ectoine_ehuB"/>
    <property type="match status" value="1"/>
</dbReference>
<dbReference type="RefSeq" id="WP_148378113.1">
    <property type="nucleotide sequence ID" value="NZ_VSIY01000009.1"/>
</dbReference>
<dbReference type="CDD" id="cd01002">
    <property type="entry name" value="PBP2_Ehub_like"/>
    <property type="match status" value="1"/>
</dbReference>
<organism evidence="4 5">
    <name type="scientific">Maritimibacter fusiformis</name>
    <dbReference type="NCBI Taxonomy" id="2603819"/>
    <lineage>
        <taxon>Bacteria</taxon>
        <taxon>Pseudomonadati</taxon>
        <taxon>Pseudomonadota</taxon>
        <taxon>Alphaproteobacteria</taxon>
        <taxon>Rhodobacterales</taxon>
        <taxon>Roseobacteraceae</taxon>
        <taxon>Maritimibacter</taxon>
    </lineage>
</organism>
<evidence type="ECO:0000259" key="3">
    <source>
        <dbReference type="SMART" id="SM00062"/>
    </source>
</evidence>
<proteinExistence type="predicted"/>
<comment type="caution">
    <text evidence="4">The sequence shown here is derived from an EMBL/GenBank/DDBJ whole genome shotgun (WGS) entry which is preliminary data.</text>
</comment>
<evidence type="ECO:0000256" key="2">
    <source>
        <dbReference type="SAM" id="SignalP"/>
    </source>
</evidence>
<evidence type="ECO:0000313" key="4">
    <source>
        <dbReference type="EMBL" id="TYB81050.1"/>
    </source>
</evidence>
<dbReference type="GO" id="GO:0051470">
    <property type="term" value="P:ectoine transmembrane transport"/>
    <property type="evidence" value="ECO:0007669"/>
    <property type="project" value="InterPro"/>
</dbReference>
<keyword evidence="5" id="KW-1185">Reference proteome</keyword>
<accession>A0A5D0RHD9</accession>
<evidence type="ECO:0000313" key="5">
    <source>
        <dbReference type="Proteomes" id="UP000322080"/>
    </source>
</evidence>
<feature type="chain" id="PRO_5022857964" evidence="2">
    <location>
        <begin position="30"/>
        <end position="293"/>
    </location>
</feature>
<dbReference type="Proteomes" id="UP000322080">
    <property type="component" value="Unassembled WGS sequence"/>
</dbReference>
<dbReference type="PANTHER" id="PTHR35936">
    <property type="entry name" value="MEMBRANE-BOUND LYTIC MUREIN TRANSGLYCOSYLASE F"/>
    <property type="match status" value="1"/>
</dbReference>
<dbReference type="Gene3D" id="3.40.190.10">
    <property type="entry name" value="Periplasmic binding protein-like II"/>
    <property type="match status" value="2"/>
</dbReference>
<evidence type="ECO:0000256" key="1">
    <source>
        <dbReference type="ARBA" id="ARBA00022729"/>
    </source>
</evidence>
<reference evidence="4 5" key="1">
    <citation type="submission" date="2019-08" db="EMBL/GenBank/DDBJ databases">
        <title>Identification of a novel species of the genus Boseongicola.</title>
        <authorList>
            <person name="Zhang X.-Q."/>
        </authorList>
    </citation>
    <scope>NUCLEOTIDE SEQUENCE [LARGE SCALE GENOMIC DNA]</scope>
    <source>
        <strain evidence="4 5">HY14</strain>
    </source>
</reference>
<dbReference type="EMBL" id="VSIY01000009">
    <property type="protein sequence ID" value="TYB81050.1"/>
    <property type="molecule type" value="Genomic_DNA"/>
</dbReference>
<sequence length="293" mass="31044">MSNHGLCSRLATVIAAGLTTLGFTASAEAATLEEIRDSGTIRIAVANEIPYGYMDPSGEAKGAGPDVAKYIMGELGIDNIEWVTTEFSGLIPGLQADRFDMVAAEMAVLPQRCEKVIFSEPNTSYGEGLLVAAGNPKDIHSFSDFADNPDLKVAIMAGADQLEMLQALGVSEDQMVTLSSNSDAISSVSTGRSDAYAATSLTAGNLAAKSDKVEVASDFVDPVINDEPVRSWGAFVFPQGAEDLRDAVNEVLLAYKETDEWAETLMGYGFSEADVKGSPQRTMEELCAESTAE</sequence>
<protein>
    <submittedName>
        <fullName evidence="4">Ectoine/hydroxyectoine ABC transporter substrate-binding protein EhuB</fullName>
    </submittedName>
</protein>
<dbReference type="GO" id="GO:0033294">
    <property type="term" value="F:ectoine binding"/>
    <property type="evidence" value="ECO:0007669"/>
    <property type="project" value="InterPro"/>
</dbReference>
<dbReference type="Pfam" id="PF00497">
    <property type="entry name" value="SBP_bac_3"/>
    <property type="match status" value="1"/>
</dbReference>
<feature type="domain" description="Solute-binding protein family 3/N-terminal" evidence="3">
    <location>
        <begin position="40"/>
        <end position="272"/>
    </location>
</feature>
<dbReference type="SUPFAM" id="SSF53850">
    <property type="entry name" value="Periplasmic binding protein-like II"/>
    <property type="match status" value="1"/>
</dbReference>
<keyword evidence="1 2" id="KW-0732">Signal</keyword>
<dbReference type="InterPro" id="IPR014337">
    <property type="entry name" value="Ectoine_EhuB"/>
</dbReference>
<dbReference type="InterPro" id="IPR001638">
    <property type="entry name" value="Solute-binding_3/MltF_N"/>
</dbReference>
<feature type="signal peptide" evidence="2">
    <location>
        <begin position="1"/>
        <end position="29"/>
    </location>
</feature>
<gene>
    <name evidence="4" type="primary">ehuB</name>
    <name evidence="4" type="ORF">FVF75_11445</name>
</gene>